<name>A0A9E7ERF1_9LILI</name>
<dbReference type="OrthoDB" id="1725894at2759"/>
<dbReference type="EMBL" id="CP097503">
    <property type="protein sequence ID" value="URD81851.1"/>
    <property type="molecule type" value="Genomic_DNA"/>
</dbReference>
<proteinExistence type="predicted"/>
<keyword evidence="1" id="KW-0472">Membrane</keyword>
<organism evidence="2 3">
    <name type="scientific">Musa troglodytarum</name>
    <name type="common">fe'i banana</name>
    <dbReference type="NCBI Taxonomy" id="320322"/>
    <lineage>
        <taxon>Eukaryota</taxon>
        <taxon>Viridiplantae</taxon>
        <taxon>Streptophyta</taxon>
        <taxon>Embryophyta</taxon>
        <taxon>Tracheophyta</taxon>
        <taxon>Spermatophyta</taxon>
        <taxon>Magnoliopsida</taxon>
        <taxon>Liliopsida</taxon>
        <taxon>Zingiberales</taxon>
        <taxon>Musaceae</taxon>
        <taxon>Musa</taxon>
    </lineage>
</organism>
<keyword evidence="1" id="KW-1133">Transmembrane helix</keyword>
<gene>
    <name evidence="2" type="ORF">MUK42_07198</name>
</gene>
<keyword evidence="3" id="KW-1185">Reference proteome</keyword>
<evidence type="ECO:0000313" key="2">
    <source>
        <dbReference type="EMBL" id="URD81851.1"/>
    </source>
</evidence>
<keyword evidence="1" id="KW-0812">Transmembrane</keyword>
<accession>A0A9E7ERF1</accession>
<feature type="transmembrane region" description="Helical" evidence="1">
    <location>
        <begin position="20"/>
        <end position="42"/>
    </location>
</feature>
<sequence length="43" mass="4513">MKATSNGSWQDGNSRDCALPLAIVHVCLGIAITRSLAFVLVLA</sequence>
<evidence type="ECO:0000256" key="1">
    <source>
        <dbReference type="SAM" id="Phobius"/>
    </source>
</evidence>
<protein>
    <submittedName>
        <fullName evidence="2">Uncharacterized protein</fullName>
    </submittedName>
</protein>
<dbReference type="AlphaFoldDB" id="A0A9E7ERF1"/>
<reference evidence="2" key="1">
    <citation type="submission" date="2022-05" db="EMBL/GenBank/DDBJ databases">
        <title>The Musa troglodytarum L. genome provides insights into the mechanism of non-climacteric behaviour and enrichment of carotenoids.</title>
        <authorList>
            <person name="Wang J."/>
        </authorList>
    </citation>
    <scope>NUCLEOTIDE SEQUENCE</scope>
    <source>
        <tissue evidence="2">Leaf</tissue>
    </source>
</reference>
<dbReference type="Proteomes" id="UP001055439">
    <property type="component" value="Chromosome 10"/>
</dbReference>
<evidence type="ECO:0000313" key="3">
    <source>
        <dbReference type="Proteomes" id="UP001055439"/>
    </source>
</evidence>